<reference evidence="1 2" key="1">
    <citation type="submission" date="2022-04" db="EMBL/GenBank/DDBJ databases">
        <title>Positive selection, recombination, and allopatry shape intraspecific diversity of widespread and dominant cyanobacteria.</title>
        <authorList>
            <person name="Wei J."/>
            <person name="Shu W."/>
            <person name="Hu C."/>
        </authorList>
    </citation>
    <scope>NUCLEOTIDE SEQUENCE [LARGE SCALE GENOMIC DNA]</scope>
    <source>
        <strain evidence="1 2">DQ-A4</strain>
    </source>
</reference>
<sequence>MKNALETLRSHLQTMVGLVQSANPDGRTLQAQFLLAQQQFQHQMLPLGEELPSAQPVLTEINRTLRLLAMDVAFLQAARQSTTTQQRQQQMLKKLDQLLTFCQALEQAISNPT</sequence>
<accession>A0ABV0K9R4</accession>
<protein>
    <submittedName>
        <fullName evidence="1">Heterocyst frequency control protein PatD</fullName>
    </submittedName>
</protein>
<dbReference type="InterPro" id="IPR047810">
    <property type="entry name" value="PatD-like"/>
</dbReference>
<organism evidence="1 2">
    <name type="scientific">Leptolyngbya subtilissima DQ-A4</name>
    <dbReference type="NCBI Taxonomy" id="2933933"/>
    <lineage>
        <taxon>Bacteria</taxon>
        <taxon>Bacillati</taxon>
        <taxon>Cyanobacteriota</taxon>
        <taxon>Cyanophyceae</taxon>
        <taxon>Leptolyngbyales</taxon>
        <taxon>Leptolyngbyaceae</taxon>
        <taxon>Leptolyngbya group</taxon>
        <taxon>Leptolyngbya</taxon>
    </lineage>
</organism>
<comment type="caution">
    <text evidence="1">The sequence shown here is derived from an EMBL/GenBank/DDBJ whole genome shotgun (WGS) entry which is preliminary data.</text>
</comment>
<keyword evidence="2" id="KW-1185">Reference proteome</keyword>
<dbReference type="NCBIfam" id="NF037954">
    <property type="entry name" value="het_cyst_PatD"/>
    <property type="match status" value="1"/>
</dbReference>
<dbReference type="EMBL" id="JAMPKX010000012">
    <property type="protein sequence ID" value="MEP0949452.1"/>
    <property type="molecule type" value="Genomic_DNA"/>
</dbReference>
<name>A0ABV0K9R4_9CYAN</name>
<proteinExistence type="predicted"/>
<evidence type="ECO:0000313" key="1">
    <source>
        <dbReference type="EMBL" id="MEP0949452.1"/>
    </source>
</evidence>
<dbReference type="RefSeq" id="WP_190695012.1">
    <property type="nucleotide sequence ID" value="NZ_JAMPKX010000012.1"/>
</dbReference>
<evidence type="ECO:0000313" key="2">
    <source>
        <dbReference type="Proteomes" id="UP001482513"/>
    </source>
</evidence>
<gene>
    <name evidence="1" type="primary">patD</name>
    <name evidence="1" type="ORF">NC992_21400</name>
</gene>
<dbReference type="Proteomes" id="UP001482513">
    <property type="component" value="Unassembled WGS sequence"/>
</dbReference>